<evidence type="ECO:0000256" key="1">
    <source>
        <dbReference type="SAM" id="MobiDB-lite"/>
    </source>
</evidence>
<evidence type="ECO:0000313" key="2">
    <source>
        <dbReference type="EMBL" id="KAK7054618.1"/>
    </source>
</evidence>
<comment type="caution">
    <text evidence="2">The sequence shown here is derived from an EMBL/GenBank/DDBJ whole genome shotgun (WGS) entry which is preliminary data.</text>
</comment>
<sequence length="84" mass="9386">MDGNNSLKQVDPQYRAGQTREDDRELPDYIAGLEEDTVDQFKDEVRKGQSTSYVQGEVKPTTQPPGPDLSTSEESPPHLNPAKR</sequence>
<dbReference type="EMBL" id="JAYKXP010000008">
    <property type="protein sequence ID" value="KAK7054618.1"/>
    <property type="molecule type" value="Genomic_DNA"/>
</dbReference>
<dbReference type="AlphaFoldDB" id="A0AAW0DRZ2"/>
<protein>
    <submittedName>
        <fullName evidence="2">Uncharacterized protein</fullName>
    </submittedName>
</protein>
<reference evidence="2 3" key="1">
    <citation type="submission" date="2024-01" db="EMBL/GenBank/DDBJ databases">
        <title>A draft genome for a cacao thread blight-causing isolate of Paramarasmius palmivorus.</title>
        <authorList>
            <person name="Baruah I.K."/>
            <person name="Bukari Y."/>
            <person name="Amoako-Attah I."/>
            <person name="Meinhardt L.W."/>
            <person name="Bailey B.A."/>
            <person name="Cohen S.P."/>
        </authorList>
    </citation>
    <scope>NUCLEOTIDE SEQUENCE [LARGE SCALE GENOMIC DNA]</scope>
    <source>
        <strain evidence="2 3">GH-12</strain>
    </source>
</reference>
<evidence type="ECO:0000313" key="3">
    <source>
        <dbReference type="Proteomes" id="UP001383192"/>
    </source>
</evidence>
<organism evidence="2 3">
    <name type="scientific">Paramarasmius palmivorus</name>
    <dbReference type="NCBI Taxonomy" id="297713"/>
    <lineage>
        <taxon>Eukaryota</taxon>
        <taxon>Fungi</taxon>
        <taxon>Dikarya</taxon>
        <taxon>Basidiomycota</taxon>
        <taxon>Agaricomycotina</taxon>
        <taxon>Agaricomycetes</taxon>
        <taxon>Agaricomycetidae</taxon>
        <taxon>Agaricales</taxon>
        <taxon>Marasmiineae</taxon>
        <taxon>Marasmiaceae</taxon>
        <taxon>Paramarasmius</taxon>
    </lineage>
</organism>
<keyword evidence="3" id="KW-1185">Reference proteome</keyword>
<proteinExistence type="predicted"/>
<accession>A0AAW0DRZ2</accession>
<feature type="compositionally biased region" description="Basic and acidic residues" evidence="1">
    <location>
        <begin position="18"/>
        <end position="27"/>
    </location>
</feature>
<gene>
    <name evidence="2" type="ORF">VNI00_003081</name>
</gene>
<name>A0AAW0DRZ2_9AGAR</name>
<dbReference type="Proteomes" id="UP001383192">
    <property type="component" value="Unassembled WGS sequence"/>
</dbReference>
<feature type="region of interest" description="Disordered" evidence="1">
    <location>
        <begin position="1"/>
        <end position="84"/>
    </location>
</feature>